<dbReference type="InterPro" id="IPR047217">
    <property type="entry name" value="S49_SppA_67K_type_N"/>
</dbReference>
<dbReference type="GO" id="GO:0006465">
    <property type="term" value="P:signal peptide processing"/>
    <property type="evidence" value="ECO:0007669"/>
    <property type="project" value="InterPro"/>
</dbReference>
<evidence type="ECO:0000256" key="8">
    <source>
        <dbReference type="SAM" id="Phobius"/>
    </source>
</evidence>
<evidence type="ECO:0000256" key="3">
    <source>
        <dbReference type="ARBA" id="ARBA00022670"/>
    </source>
</evidence>
<dbReference type="PANTHER" id="PTHR33209">
    <property type="entry name" value="PROTEASE 4"/>
    <property type="match status" value="1"/>
</dbReference>
<organism evidence="10 11">
    <name type="scientific">Solitalea canadensis (strain ATCC 29591 / DSM 3403 / JCM 21819 / LMG 8368 / NBRC 15130 / NCIMB 12057 / USAM 9D)</name>
    <name type="common">Flexibacter canadensis</name>
    <dbReference type="NCBI Taxonomy" id="929556"/>
    <lineage>
        <taxon>Bacteria</taxon>
        <taxon>Pseudomonadati</taxon>
        <taxon>Bacteroidota</taxon>
        <taxon>Sphingobacteriia</taxon>
        <taxon>Sphingobacteriales</taxon>
        <taxon>Sphingobacteriaceae</taxon>
        <taxon>Solitalea</taxon>
    </lineage>
</organism>
<evidence type="ECO:0000256" key="6">
    <source>
        <dbReference type="ARBA" id="ARBA00023136"/>
    </source>
</evidence>
<dbReference type="InterPro" id="IPR004634">
    <property type="entry name" value="Pept_S49_pIV"/>
</dbReference>
<gene>
    <name evidence="10" type="ordered locus">Solca_2262</name>
</gene>
<keyword evidence="11" id="KW-1185">Reference proteome</keyword>
<proteinExistence type="inferred from homology"/>
<protein>
    <submittedName>
        <fullName evidence="10">Signal peptide peptidase SppA, 67K type</fullName>
    </submittedName>
</protein>
<sequence length="589" mass="64755">MAQFFKFVFASMLGTFITLIIGTILFFAIIAGIISSASKEKNVQIKDNSVLVLNFDYDIPERTPSDPFSDYNYNDLQSKNTVGLNDILSGIKKAKDDPKIKGIYINSTSVGAGFATVEEIRNALIDFKTSKKFIVAYSEYLTQKGYYVATAADKIYLNPVGGLEFKGFGSEIMFLKGALDKLEIEAQVIKVGTYKSAVEPFILDKMSDANRTQTMSFLGSMYNHFLAKIGKSRKITTDSLRLIANQLLAQSPEDALKLRLVDGLKYKDEIIHHLKAQTKTKSEDDVNVVSLKKYRSSIDETGELPSDRIAVVYASGEITGGEGNDNVIGSERISRAIREVRENDKVKAIVFRVNSPGGSALASDVIWREVELAKKVKPVVVSMGDYAASGGYYISCAANKIFAQPNTITGSIGVFGIIPNAQKFFNNKLGVTFDGVKTGEHADMGTISRPLSDSEKLILQREVNQTYNTFTKKVASGRSKSQSNVDSIGQGRVWSGTEALSIGLVDKIGGLNDAIEEAAKLAKITSYRTVPYPSQKSIFESFFGNVTDDIQTSILKKELGPEYKIYEQIKKVSQLKGVQARMPFEFSVN</sequence>
<dbReference type="InterPro" id="IPR029045">
    <property type="entry name" value="ClpP/crotonase-like_dom_sf"/>
</dbReference>
<comment type="subcellular location">
    <subcellularLocation>
        <location evidence="1">Membrane</location>
    </subcellularLocation>
</comment>
<evidence type="ECO:0000256" key="1">
    <source>
        <dbReference type="ARBA" id="ARBA00004370"/>
    </source>
</evidence>
<evidence type="ECO:0000256" key="5">
    <source>
        <dbReference type="ARBA" id="ARBA00022825"/>
    </source>
</evidence>
<keyword evidence="5" id="KW-0720">Serine protease</keyword>
<dbReference type="Proteomes" id="UP000007590">
    <property type="component" value="Chromosome"/>
</dbReference>
<dbReference type="PIRSF" id="PIRSF001217">
    <property type="entry name" value="Protease_4_SppA"/>
    <property type="match status" value="1"/>
</dbReference>
<dbReference type="CDD" id="cd07023">
    <property type="entry name" value="S49_Sppa_N_C"/>
    <property type="match status" value="1"/>
</dbReference>
<dbReference type="RefSeq" id="WP_014680531.1">
    <property type="nucleotide sequence ID" value="NC_017770.1"/>
</dbReference>
<feature type="domain" description="Peptidase S49" evidence="9">
    <location>
        <begin position="373"/>
        <end position="524"/>
    </location>
</feature>
<dbReference type="InterPro" id="IPR002142">
    <property type="entry name" value="Peptidase_S49"/>
</dbReference>
<evidence type="ECO:0000259" key="9">
    <source>
        <dbReference type="Pfam" id="PF01343"/>
    </source>
</evidence>
<dbReference type="eggNOG" id="COG0616">
    <property type="taxonomic scope" value="Bacteria"/>
</dbReference>
<dbReference type="Gene3D" id="3.90.226.10">
    <property type="entry name" value="2-enoyl-CoA Hydratase, Chain A, domain 1"/>
    <property type="match status" value="2"/>
</dbReference>
<dbReference type="PANTHER" id="PTHR33209:SF1">
    <property type="entry name" value="PEPTIDASE S49 DOMAIN-CONTAINING PROTEIN"/>
    <property type="match status" value="1"/>
</dbReference>
<evidence type="ECO:0000256" key="7">
    <source>
        <dbReference type="PIRSR" id="PIRSR001217-1"/>
    </source>
</evidence>
<feature type="transmembrane region" description="Helical" evidence="8">
    <location>
        <begin position="7"/>
        <end position="34"/>
    </location>
</feature>
<dbReference type="InterPro" id="IPR004635">
    <property type="entry name" value="Pept_S49_SppA"/>
</dbReference>
<evidence type="ECO:0000313" key="11">
    <source>
        <dbReference type="Proteomes" id="UP000007590"/>
    </source>
</evidence>
<reference evidence="10" key="1">
    <citation type="submission" date="2012-02" db="EMBL/GenBank/DDBJ databases">
        <title>The complete genome of Solitalea canadensis DSM 3403.</title>
        <authorList>
            <consortium name="US DOE Joint Genome Institute (JGI-PGF)"/>
            <person name="Lucas S."/>
            <person name="Copeland A."/>
            <person name="Lapidus A."/>
            <person name="Glavina del Rio T."/>
            <person name="Dalin E."/>
            <person name="Tice H."/>
            <person name="Bruce D."/>
            <person name="Goodwin L."/>
            <person name="Pitluck S."/>
            <person name="Peters L."/>
            <person name="Ovchinnikova G."/>
            <person name="Lu M."/>
            <person name="Kyrpides N."/>
            <person name="Mavromatis K."/>
            <person name="Ivanova N."/>
            <person name="Brettin T."/>
            <person name="Detter J.C."/>
            <person name="Han C."/>
            <person name="Larimer F."/>
            <person name="Land M."/>
            <person name="Hauser L."/>
            <person name="Markowitz V."/>
            <person name="Cheng J.-F."/>
            <person name="Hugenholtz P."/>
            <person name="Woyke T."/>
            <person name="Wu D."/>
            <person name="Spring S."/>
            <person name="Schroeder M."/>
            <person name="Kopitz M."/>
            <person name="Brambilla E."/>
            <person name="Klenk H.-P."/>
            <person name="Eisen J.A."/>
        </authorList>
    </citation>
    <scope>NUCLEOTIDE SEQUENCE</scope>
    <source>
        <strain evidence="10">DSM 3403</strain>
    </source>
</reference>
<keyword evidence="4" id="KW-0378">Hydrolase</keyword>
<evidence type="ECO:0000313" key="10">
    <source>
        <dbReference type="EMBL" id="AFD07304.1"/>
    </source>
</evidence>
<dbReference type="AlphaFoldDB" id="H8KUD9"/>
<dbReference type="OrthoDB" id="9764363at2"/>
<dbReference type="Pfam" id="PF01343">
    <property type="entry name" value="Peptidase_S49"/>
    <property type="match status" value="2"/>
</dbReference>
<dbReference type="GO" id="GO:0016020">
    <property type="term" value="C:membrane"/>
    <property type="evidence" value="ECO:0007669"/>
    <property type="project" value="UniProtKB-SubCell"/>
</dbReference>
<evidence type="ECO:0000256" key="4">
    <source>
        <dbReference type="ARBA" id="ARBA00022801"/>
    </source>
</evidence>
<dbReference type="NCBIfam" id="TIGR00706">
    <property type="entry name" value="SppA_dom"/>
    <property type="match status" value="1"/>
</dbReference>
<keyword evidence="6 8" id="KW-0472">Membrane</keyword>
<dbReference type="KEGG" id="scn:Solca_2262"/>
<keyword evidence="8" id="KW-1133">Transmembrane helix</keyword>
<keyword evidence="3" id="KW-0645">Protease</keyword>
<feature type="active site" description="Nucleophile" evidence="7">
    <location>
        <position position="389"/>
    </location>
</feature>
<dbReference type="EMBL" id="CP003349">
    <property type="protein sequence ID" value="AFD07304.1"/>
    <property type="molecule type" value="Genomic_DNA"/>
</dbReference>
<dbReference type="HOGENOM" id="CLU_008856_1_1_10"/>
<dbReference type="NCBIfam" id="TIGR00705">
    <property type="entry name" value="SppA_67K"/>
    <property type="match status" value="1"/>
</dbReference>
<dbReference type="GO" id="GO:0008236">
    <property type="term" value="F:serine-type peptidase activity"/>
    <property type="evidence" value="ECO:0007669"/>
    <property type="project" value="UniProtKB-KW"/>
</dbReference>
<dbReference type="CDD" id="cd07018">
    <property type="entry name" value="S49_SppA_67K_type"/>
    <property type="match status" value="1"/>
</dbReference>
<accession>H8KUD9</accession>
<name>H8KUD9_SOLCM</name>
<dbReference type="InterPro" id="IPR047272">
    <property type="entry name" value="S49_SppA_C"/>
</dbReference>
<dbReference type="SUPFAM" id="SSF52096">
    <property type="entry name" value="ClpP/crotonase"/>
    <property type="match status" value="2"/>
</dbReference>
<dbReference type="Gene3D" id="6.20.330.10">
    <property type="match status" value="1"/>
</dbReference>
<keyword evidence="8" id="KW-0812">Transmembrane</keyword>
<comment type="similarity">
    <text evidence="2">Belongs to the peptidase S49 family.</text>
</comment>
<evidence type="ECO:0000256" key="2">
    <source>
        <dbReference type="ARBA" id="ARBA00008683"/>
    </source>
</evidence>
<dbReference type="STRING" id="929556.Solca_2262"/>
<feature type="active site" description="Proton donor/acceptor" evidence="7">
    <location>
        <position position="195"/>
    </location>
</feature>
<feature type="domain" description="Peptidase S49" evidence="9">
    <location>
        <begin position="128"/>
        <end position="279"/>
    </location>
</feature>